<evidence type="ECO:0000313" key="4">
    <source>
        <dbReference type="EMBL" id="HIT84376.1"/>
    </source>
</evidence>
<evidence type="ECO:0000259" key="3">
    <source>
        <dbReference type="PROSITE" id="PS51186"/>
    </source>
</evidence>
<dbReference type="EMBL" id="DVLU01000004">
    <property type="protein sequence ID" value="HIT84376.1"/>
    <property type="molecule type" value="Genomic_DNA"/>
</dbReference>
<organism evidence="4 5">
    <name type="scientific">Candidatus Ornithomonoglobus intestinigallinarum</name>
    <dbReference type="NCBI Taxonomy" id="2840894"/>
    <lineage>
        <taxon>Bacteria</taxon>
        <taxon>Bacillati</taxon>
        <taxon>Bacillota</taxon>
        <taxon>Clostridia</taxon>
        <taxon>Candidatus Ornithomonoglobus</taxon>
    </lineage>
</organism>
<keyword evidence="1" id="KW-0808">Transferase</keyword>
<name>A0A9D1KPV5_9FIRM</name>
<dbReference type="InterPro" id="IPR016181">
    <property type="entry name" value="Acyl_CoA_acyltransferase"/>
</dbReference>
<dbReference type="PANTHER" id="PTHR43800">
    <property type="entry name" value="PEPTIDYL-LYSINE N-ACETYLTRANSFERASE YJAB"/>
    <property type="match status" value="1"/>
</dbReference>
<gene>
    <name evidence="4" type="ORF">IAA60_00565</name>
</gene>
<dbReference type="Gene3D" id="3.40.630.30">
    <property type="match status" value="1"/>
</dbReference>
<reference evidence="4" key="1">
    <citation type="submission" date="2020-10" db="EMBL/GenBank/DDBJ databases">
        <authorList>
            <person name="Gilroy R."/>
        </authorList>
    </citation>
    <scope>NUCLEOTIDE SEQUENCE</scope>
    <source>
        <strain evidence="4">CHK181-108</strain>
    </source>
</reference>
<protein>
    <submittedName>
        <fullName evidence="4">GNAT family N-acetyltransferase</fullName>
    </submittedName>
</protein>
<reference evidence="4" key="2">
    <citation type="journal article" date="2021" name="PeerJ">
        <title>Extensive microbial diversity within the chicken gut microbiome revealed by metagenomics and culture.</title>
        <authorList>
            <person name="Gilroy R."/>
            <person name="Ravi A."/>
            <person name="Getino M."/>
            <person name="Pursley I."/>
            <person name="Horton D.L."/>
            <person name="Alikhan N.F."/>
            <person name="Baker D."/>
            <person name="Gharbi K."/>
            <person name="Hall N."/>
            <person name="Watson M."/>
            <person name="Adriaenssens E.M."/>
            <person name="Foster-Nyarko E."/>
            <person name="Jarju S."/>
            <person name="Secka A."/>
            <person name="Antonio M."/>
            <person name="Oren A."/>
            <person name="Chaudhuri R.R."/>
            <person name="La Ragione R."/>
            <person name="Hildebrand F."/>
            <person name="Pallen M.J."/>
        </authorList>
    </citation>
    <scope>NUCLEOTIDE SEQUENCE</scope>
    <source>
        <strain evidence="4">CHK181-108</strain>
    </source>
</reference>
<accession>A0A9D1KPV5</accession>
<comment type="caution">
    <text evidence="4">The sequence shown here is derived from an EMBL/GenBank/DDBJ whole genome shotgun (WGS) entry which is preliminary data.</text>
</comment>
<sequence length="145" mass="17099">MSIRRLEKSESYELLDLWMRSFTHGNSFIENDFWQKHYDIAKETYLNEKDNFVYTDDNGQIIGFICVDSTNSVRGVFVDPKHENRGIGTALMNYVKDIYTILRMNIYMKNKNTLNFATYHGFLIDGALRDPINGEIQYTMLWSKD</sequence>
<dbReference type="PANTHER" id="PTHR43800:SF1">
    <property type="entry name" value="PEPTIDYL-LYSINE N-ACETYLTRANSFERASE YJAB"/>
    <property type="match status" value="1"/>
</dbReference>
<evidence type="ECO:0000256" key="2">
    <source>
        <dbReference type="ARBA" id="ARBA00023315"/>
    </source>
</evidence>
<dbReference type="PROSITE" id="PS51186">
    <property type="entry name" value="GNAT"/>
    <property type="match status" value="1"/>
</dbReference>
<dbReference type="AlphaFoldDB" id="A0A9D1KPV5"/>
<evidence type="ECO:0000256" key="1">
    <source>
        <dbReference type="ARBA" id="ARBA00022679"/>
    </source>
</evidence>
<feature type="domain" description="N-acetyltransferase" evidence="3">
    <location>
        <begin position="1"/>
        <end position="145"/>
    </location>
</feature>
<dbReference type="Pfam" id="PF00583">
    <property type="entry name" value="Acetyltransf_1"/>
    <property type="match status" value="1"/>
</dbReference>
<keyword evidence="2" id="KW-0012">Acyltransferase</keyword>
<proteinExistence type="predicted"/>
<evidence type="ECO:0000313" key="5">
    <source>
        <dbReference type="Proteomes" id="UP000824165"/>
    </source>
</evidence>
<dbReference type="GO" id="GO:0016747">
    <property type="term" value="F:acyltransferase activity, transferring groups other than amino-acyl groups"/>
    <property type="evidence" value="ECO:0007669"/>
    <property type="project" value="InterPro"/>
</dbReference>
<dbReference type="InterPro" id="IPR000182">
    <property type="entry name" value="GNAT_dom"/>
</dbReference>
<dbReference type="Proteomes" id="UP000824165">
    <property type="component" value="Unassembled WGS sequence"/>
</dbReference>
<dbReference type="CDD" id="cd04301">
    <property type="entry name" value="NAT_SF"/>
    <property type="match status" value="1"/>
</dbReference>
<dbReference type="SUPFAM" id="SSF55729">
    <property type="entry name" value="Acyl-CoA N-acyltransferases (Nat)"/>
    <property type="match status" value="1"/>
</dbReference>